<organism evidence="1">
    <name type="scientific">Fervidobacterium pennivorans</name>
    <dbReference type="NCBI Taxonomy" id="93466"/>
    <lineage>
        <taxon>Bacteria</taxon>
        <taxon>Thermotogati</taxon>
        <taxon>Thermotogota</taxon>
        <taxon>Thermotogae</taxon>
        <taxon>Thermotogales</taxon>
        <taxon>Fervidobacteriaceae</taxon>
        <taxon>Fervidobacterium</taxon>
    </lineage>
</organism>
<accession>A0A7V4NGH7</accession>
<sequence>MDIRKVVKDAWSKTIEDFEEAKRIGEAWLWTEDTLRLYFFHHFCKQDIKIVRILAETSFHLGNEDYKPDLVIDIFANDAIKTVVFEFKYFSDTMKWKSDWEKLQRYGIIGWNYGFFLAIGRPSQCDEIPKGTQRLEFLGHTYETMALTHSSSSLKTAPDFKIAEGLLKKSLIDIPYIVSELLGAVAFLENILIYFDMTVKQDRCVVWASLDKELWDEPKLREMGYDKWISFDDEGRIQPAETFTGNVLICEVEANTYNHNIKKVKDSLDQFLGKVKTLLSKQV</sequence>
<dbReference type="EMBL" id="DSZZ01000466">
    <property type="protein sequence ID" value="HGU53820.1"/>
    <property type="molecule type" value="Genomic_DNA"/>
</dbReference>
<gene>
    <name evidence="1" type="ORF">ENT78_09930</name>
</gene>
<name>A0A7V4NGH7_FERPE</name>
<reference evidence="1" key="1">
    <citation type="journal article" date="2020" name="mSystems">
        <title>Genome- and Community-Level Interaction Insights into Carbon Utilization and Element Cycling Functions of Hydrothermarchaeota in Hydrothermal Sediment.</title>
        <authorList>
            <person name="Zhou Z."/>
            <person name="Liu Y."/>
            <person name="Xu W."/>
            <person name="Pan J."/>
            <person name="Luo Z.H."/>
            <person name="Li M."/>
        </authorList>
    </citation>
    <scope>NUCLEOTIDE SEQUENCE [LARGE SCALE GENOMIC DNA]</scope>
    <source>
        <strain evidence="1">SpSt-61</strain>
    </source>
</reference>
<evidence type="ECO:0000313" key="1">
    <source>
        <dbReference type="EMBL" id="HGU53820.1"/>
    </source>
</evidence>
<comment type="caution">
    <text evidence="1">The sequence shown here is derived from an EMBL/GenBank/DDBJ whole genome shotgun (WGS) entry which is preliminary data.</text>
</comment>
<proteinExistence type="predicted"/>
<dbReference type="AlphaFoldDB" id="A0A7V4NGH7"/>
<protein>
    <submittedName>
        <fullName evidence="1">Uncharacterized protein</fullName>
    </submittedName>
</protein>